<dbReference type="Proteomes" id="UP001521222">
    <property type="component" value="Unassembled WGS sequence"/>
</dbReference>
<evidence type="ECO:0000313" key="2">
    <source>
        <dbReference type="Proteomes" id="UP001521222"/>
    </source>
</evidence>
<name>A0ABR3QP60_9PLEO</name>
<accession>A0ABR3QP60</accession>
<gene>
    <name evidence="1" type="ORF">SLS59_009106</name>
</gene>
<comment type="caution">
    <text evidence="1">The sequence shown here is derived from an EMBL/GenBank/DDBJ whole genome shotgun (WGS) entry which is preliminary data.</text>
</comment>
<proteinExistence type="predicted"/>
<reference evidence="1 2" key="1">
    <citation type="submission" date="2024-02" db="EMBL/GenBank/DDBJ databases">
        <title>De novo assembly and annotation of 12 fungi associated with fruit tree decline syndrome in Ontario, Canada.</title>
        <authorList>
            <person name="Sulman M."/>
            <person name="Ellouze W."/>
            <person name="Ilyukhin E."/>
        </authorList>
    </citation>
    <scope>NUCLEOTIDE SEQUENCE [LARGE SCALE GENOMIC DNA]</scope>
    <source>
        <strain evidence="1 2">M97-236</strain>
    </source>
</reference>
<sequence length="77" mass="8886">MRDAVLQQYMASKIDPLIGMPIGVEILPLVYSNGCVSHDEIAKLIKQYLKDEELPTWQRKQYKLLEKQIRGLKEAAK</sequence>
<evidence type="ECO:0000313" key="1">
    <source>
        <dbReference type="EMBL" id="KAL1593592.1"/>
    </source>
</evidence>
<keyword evidence="2" id="KW-1185">Reference proteome</keyword>
<protein>
    <submittedName>
        <fullName evidence="1">Uncharacterized protein</fullName>
    </submittedName>
</protein>
<dbReference type="EMBL" id="JAKIXB020000039">
    <property type="protein sequence ID" value="KAL1593592.1"/>
    <property type="molecule type" value="Genomic_DNA"/>
</dbReference>
<organism evidence="1 2">
    <name type="scientific">Nothophoma quercina</name>
    <dbReference type="NCBI Taxonomy" id="749835"/>
    <lineage>
        <taxon>Eukaryota</taxon>
        <taxon>Fungi</taxon>
        <taxon>Dikarya</taxon>
        <taxon>Ascomycota</taxon>
        <taxon>Pezizomycotina</taxon>
        <taxon>Dothideomycetes</taxon>
        <taxon>Pleosporomycetidae</taxon>
        <taxon>Pleosporales</taxon>
        <taxon>Pleosporineae</taxon>
        <taxon>Didymellaceae</taxon>
        <taxon>Nothophoma</taxon>
    </lineage>
</organism>